<organism evidence="3 4">
    <name type="scientific">Terriglobus aquaticus</name>
    <dbReference type="NCBI Taxonomy" id="940139"/>
    <lineage>
        <taxon>Bacteria</taxon>
        <taxon>Pseudomonadati</taxon>
        <taxon>Acidobacteriota</taxon>
        <taxon>Terriglobia</taxon>
        <taxon>Terriglobales</taxon>
        <taxon>Acidobacteriaceae</taxon>
        <taxon>Terriglobus</taxon>
    </lineage>
</organism>
<gene>
    <name evidence="3" type="ORF">ACK2TP_02325</name>
</gene>
<reference evidence="3 4" key="1">
    <citation type="submission" date="2024-12" db="EMBL/GenBank/DDBJ databases">
        <authorList>
            <person name="Lee Y."/>
        </authorList>
    </citation>
    <scope>NUCLEOTIDE SEQUENCE [LARGE SCALE GENOMIC DNA]</scope>
    <source>
        <strain evidence="3 4">03SUJ4</strain>
    </source>
</reference>
<evidence type="ECO:0000256" key="1">
    <source>
        <dbReference type="SAM" id="MobiDB-lite"/>
    </source>
</evidence>
<feature type="region of interest" description="Disordered" evidence="1">
    <location>
        <begin position="124"/>
        <end position="149"/>
    </location>
</feature>
<keyword evidence="4" id="KW-1185">Reference proteome</keyword>
<keyword evidence="2" id="KW-1133">Transmembrane helix</keyword>
<feature type="transmembrane region" description="Helical" evidence="2">
    <location>
        <begin position="60"/>
        <end position="81"/>
    </location>
</feature>
<dbReference type="RefSeq" id="WP_263413844.1">
    <property type="nucleotide sequence ID" value="NZ_BAABBH010000001.1"/>
</dbReference>
<sequence>MSDRWSEMDDLDLLQLEAEMRQDLDDLREAATVYADRAWSRAGMTSASTVGPRAATGRGWLAWAAAGVAAAALTVGGVRLAHHSPSPQGTSTAAADGRSVRVQPASTVTDEALLDQIQSDLSTGVPAAMEPLQASEVHDSRASQNVVRQ</sequence>
<evidence type="ECO:0000313" key="4">
    <source>
        <dbReference type="Proteomes" id="UP001634747"/>
    </source>
</evidence>
<name>A0ABW9KFW6_9BACT</name>
<evidence type="ECO:0000256" key="2">
    <source>
        <dbReference type="SAM" id="Phobius"/>
    </source>
</evidence>
<accession>A0ABW9KFW6</accession>
<keyword evidence="2" id="KW-0812">Transmembrane</keyword>
<keyword evidence="2" id="KW-0472">Membrane</keyword>
<comment type="caution">
    <text evidence="3">The sequence shown here is derived from an EMBL/GenBank/DDBJ whole genome shotgun (WGS) entry which is preliminary data.</text>
</comment>
<proteinExistence type="predicted"/>
<dbReference type="Proteomes" id="UP001634747">
    <property type="component" value="Unassembled WGS sequence"/>
</dbReference>
<dbReference type="EMBL" id="JBJYXY010000001">
    <property type="protein sequence ID" value="MFN2974592.1"/>
    <property type="molecule type" value="Genomic_DNA"/>
</dbReference>
<feature type="region of interest" description="Disordered" evidence="1">
    <location>
        <begin position="82"/>
        <end position="106"/>
    </location>
</feature>
<evidence type="ECO:0000313" key="3">
    <source>
        <dbReference type="EMBL" id="MFN2974592.1"/>
    </source>
</evidence>
<protein>
    <submittedName>
        <fullName evidence="3">Uncharacterized protein</fullName>
    </submittedName>
</protein>